<keyword evidence="1" id="KW-0732">Signal</keyword>
<dbReference type="RefSeq" id="WP_231647772.1">
    <property type="nucleotide sequence ID" value="NZ_PGWX01000575.1"/>
</dbReference>
<dbReference type="Gene3D" id="2.30.30.170">
    <property type="match status" value="1"/>
</dbReference>
<protein>
    <recommendedName>
        <fullName evidence="2">GW domain-containing protein</fullName>
    </recommendedName>
</protein>
<proteinExistence type="predicted"/>
<feature type="non-terminal residue" evidence="3">
    <location>
        <position position="65"/>
    </location>
</feature>
<accession>A0A7Z1MXI6</accession>
<gene>
    <name evidence="3" type="ORF">CV019_14920</name>
</gene>
<feature type="domain" description="GW" evidence="2">
    <location>
        <begin position="5"/>
        <end position="41"/>
    </location>
</feature>
<sequence length="65" mass="7642">MKNSIGKTVEITKEVTTSGNNTYYEFELNGQKYYGDVRNFKLKQYDQIVSEKPLDVDGTIQYFEY</sequence>
<evidence type="ECO:0000256" key="1">
    <source>
        <dbReference type="ARBA" id="ARBA00022729"/>
    </source>
</evidence>
<dbReference type="InterPro" id="IPR038200">
    <property type="entry name" value="GW_dom_sf"/>
</dbReference>
<dbReference type="SUPFAM" id="SSF82057">
    <property type="entry name" value="Prokaryotic SH3-related domain"/>
    <property type="match status" value="1"/>
</dbReference>
<dbReference type="InterPro" id="IPR025987">
    <property type="entry name" value="GW_dom"/>
</dbReference>
<reference evidence="3 4" key="1">
    <citation type="submission" date="2017-11" db="EMBL/GenBank/DDBJ databases">
        <authorList>
            <person name="Founou R.C."/>
            <person name="Founou L."/>
            <person name="Allam M."/>
            <person name="Ismail A."/>
            <person name="Essack S.Y."/>
        </authorList>
    </citation>
    <scope>NUCLEOTIDE SEQUENCE [LARGE SCALE GENOMIC DNA]</scope>
    <source>
        <strain evidence="3 4">G811N2B1</strain>
    </source>
</reference>
<evidence type="ECO:0000259" key="2">
    <source>
        <dbReference type="Pfam" id="PF13457"/>
    </source>
</evidence>
<dbReference type="Proteomes" id="UP000238153">
    <property type="component" value="Unassembled WGS sequence"/>
</dbReference>
<name>A0A7Z1MXI6_STAHA</name>
<evidence type="ECO:0000313" key="4">
    <source>
        <dbReference type="Proteomes" id="UP000238153"/>
    </source>
</evidence>
<dbReference type="AlphaFoldDB" id="A0A7Z1MXI6"/>
<evidence type="ECO:0000313" key="3">
    <source>
        <dbReference type="EMBL" id="PPJ68992.1"/>
    </source>
</evidence>
<organism evidence="3 4">
    <name type="scientific">Staphylococcus haemolyticus</name>
    <dbReference type="NCBI Taxonomy" id="1283"/>
    <lineage>
        <taxon>Bacteria</taxon>
        <taxon>Bacillati</taxon>
        <taxon>Bacillota</taxon>
        <taxon>Bacilli</taxon>
        <taxon>Bacillales</taxon>
        <taxon>Staphylococcaceae</taxon>
        <taxon>Staphylococcus</taxon>
    </lineage>
</organism>
<comment type="caution">
    <text evidence="3">The sequence shown here is derived from an EMBL/GenBank/DDBJ whole genome shotgun (WGS) entry which is preliminary data.</text>
</comment>
<dbReference type="EMBL" id="PGWX01000575">
    <property type="protein sequence ID" value="PPJ68992.1"/>
    <property type="molecule type" value="Genomic_DNA"/>
</dbReference>
<dbReference type="Pfam" id="PF13457">
    <property type="entry name" value="GW"/>
    <property type="match status" value="1"/>
</dbReference>